<proteinExistence type="predicted"/>
<dbReference type="Proteomes" id="UP000008141">
    <property type="component" value="Unassembled WGS sequence"/>
</dbReference>
<dbReference type="AlphaFoldDB" id="E1ZA59"/>
<dbReference type="InParanoid" id="E1ZA59"/>
<keyword evidence="1" id="KW-1133">Transmembrane helix</keyword>
<gene>
    <name evidence="2" type="ORF">CHLNCDRAFT_143645</name>
</gene>
<protein>
    <submittedName>
        <fullName evidence="2">Expressed protein</fullName>
    </submittedName>
</protein>
<dbReference type="RefSeq" id="XP_005849310.1">
    <property type="nucleotide sequence ID" value="XM_005849248.1"/>
</dbReference>
<feature type="transmembrane region" description="Helical" evidence="1">
    <location>
        <begin position="6"/>
        <end position="27"/>
    </location>
</feature>
<keyword evidence="1" id="KW-0472">Membrane</keyword>
<organism evidence="3">
    <name type="scientific">Chlorella variabilis</name>
    <name type="common">Green alga</name>
    <dbReference type="NCBI Taxonomy" id="554065"/>
    <lineage>
        <taxon>Eukaryota</taxon>
        <taxon>Viridiplantae</taxon>
        <taxon>Chlorophyta</taxon>
        <taxon>core chlorophytes</taxon>
        <taxon>Trebouxiophyceae</taxon>
        <taxon>Chlorellales</taxon>
        <taxon>Chlorellaceae</taxon>
        <taxon>Chlorella clade</taxon>
        <taxon>Chlorella</taxon>
    </lineage>
</organism>
<keyword evidence="1" id="KW-0812">Transmembrane</keyword>
<dbReference type="EMBL" id="GL433840">
    <property type="protein sequence ID" value="EFN57208.1"/>
    <property type="molecule type" value="Genomic_DNA"/>
</dbReference>
<keyword evidence="3" id="KW-1185">Reference proteome</keyword>
<name>E1ZA59_CHLVA</name>
<reference evidence="2 3" key="1">
    <citation type="journal article" date="2010" name="Plant Cell">
        <title>The Chlorella variabilis NC64A genome reveals adaptation to photosymbiosis, coevolution with viruses, and cryptic sex.</title>
        <authorList>
            <person name="Blanc G."/>
            <person name="Duncan G."/>
            <person name="Agarkova I."/>
            <person name="Borodovsky M."/>
            <person name="Gurnon J."/>
            <person name="Kuo A."/>
            <person name="Lindquist E."/>
            <person name="Lucas S."/>
            <person name="Pangilinan J."/>
            <person name="Polle J."/>
            <person name="Salamov A."/>
            <person name="Terry A."/>
            <person name="Yamada T."/>
            <person name="Dunigan D.D."/>
            <person name="Grigoriev I.V."/>
            <person name="Claverie J.M."/>
            <person name="Van Etten J.L."/>
        </authorList>
    </citation>
    <scope>NUCLEOTIDE SEQUENCE [LARGE SCALE GENOMIC DNA]</scope>
    <source>
        <strain evidence="2 3">NC64A</strain>
    </source>
</reference>
<accession>E1ZA59</accession>
<dbReference type="GeneID" id="17356680"/>
<sequence>MNRAVLARLVVPATFGGVAFGFWYTVAHGRSPYADLRAWAKGHTADEEQPLKAVTLKLR</sequence>
<evidence type="ECO:0000256" key="1">
    <source>
        <dbReference type="SAM" id="Phobius"/>
    </source>
</evidence>
<dbReference type="KEGG" id="cvr:CHLNCDRAFT_143645"/>
<evidence type="ECO:0000313" key="2">
    <source>
        <dbReference type="EMBL" id="EFN57208.1"/>
    </source>
</evidence>
<evidence type="ECO:0000313" key="3">
    <source>
        <dbReference type="Proteomes" id="UP000008141"/>
    </source>
</evidence>